<proteinExistence type="predicted"/>
<dbReference type="RefSeq" id="WP_248355080.1">
    <property type="nucleotide sequence ID" value="NZ_AP025591.1"/>
</dbReference>
<dbReference type="Gene3D" id="3.40.220.10">
    <property type="entry name" value="Leucine Aminopeptidase, subunit E, domain 1"/>
    <property type="match status" value="1"/>
</dbReference>
<dbReference type="EMBL" id="AP025591">
    <property type="protein sequence ID" value="BDG05884.1"/>
    <property type="molecule type" value="Genomic_DNA"/>
</dbReference>
<evidence type="ECO:0008006" key="3">
    <source>
        <dbReference type="Google" id="ProtNLM"/>
    </source>
</evidence>
<dbReference type="InterPro" id="IPR043472">
    <property type="entry name" value="Macro_dom-like"/>
</dbReference>
<evidence type="ECO:0000313" key="2">
    <source>
        <dbReference type="Proteomes" id="UP001162891"/>
    </source>
</evidence>
<dbReference type="SUPFAM" id="SSF52949">
    <property type="entry name" value="Macro domain-like"/>
    <property type="match status" value="1"/>
</dbReference>
<sequence>MALKIEVADLGLPALDALDVDALAVFVGPERPLQGLAGFADWRMCGGISRAIRSGVFGASLDEALLIPSGGRMHPARIFCFGLPPGVPLAPDAFLRASRTACEAMAKAGSDAFATAFPPYAGDLSTACRLWLEGSLVRPVRRQVLLGEARVLQRELTAARAALGVQVDVVAPPSRVEMPPRARALPHIGAVIR</sequence>
<protein>
    <recommendedName>
        <fullName evidence="3">Peptidase M17 leucyl aminopeptidase N-terminal domain-containing protein</fullName>
    </recommendedName>
</protein>
<evidence type="ECO:0000313" key="1">
    <source>
        <dbReference type="EMBL" id="BDG05884.1"/>
    </source>
</evidence>
<keyword evidence="2" id="KW-1185">Reference proteome</keyword>
<dbReference type="Proteomes" id="UP001162891">
    <property type="component" value="Chromosome"/>
</dbReference>
<gene>
    <name evidence="1" type="ORF">AMOR_48800</name>
</gene>
<organism evidence="1 2">
    <name type="scientific">Anaeromyxobacter oryzae</name>
    <dbReference type="NCBI Taxonomy" id="2918170"/>
    <lineage>
        <taxon>Bacteria</taxon>
        <taxon>Pseudomonadati</taxon>
        <taxon>Myxococcota</taxon>
        <taxon>Myxococcia</taxon>
        <taxon>Myxococcales</taxon>
        <taxon>Cystobacterineae</taxon>
        <taxon>Anaeromyxobacteraceae</taxon>
        <taxon>Anaeromyxobacter</taxon>
    </lineage>
</organism>
<name>A0ABM7X282_9BACT</name>
<reference evidence="2" key="1">
    <citation type="journal article" date="2022" name="Int. J. Syst. Evol. Microbiol.">
        <title>Anaeromyxobacter oryzae sp. nov., Anaeromyxobacter diazotrophicus sp. nov. and Anaeromyxobacter paludicola sp. nov., isolated from paddy soils.</title>
        <authorList>
            <person name="Itoh H."/>
            <person name="Xu Z."/>
            <person name="Mise K."/>
            <person name="Masuda Y."/>
            <person name="Ushijima N."/>
            <person name="Hayakawa C."/>
            <person name="Shiratori Y."/>
            <person name="Senoo K."/>
        </authorList>
    </citation>
    <scope>NUCLEOTIDE SEQUENCE [LARGE SCALE GENOMIC DNA]</scope>
    <source>
        <strain evidence="2">Red232</strain>
    </source>
</reference>
<accession>A0ABM7X282</accession>